<dbReference type="PANTHER" id="PTHR45711">
    <property type="entry name" value="CHLORIDE CHANNEL PROTEIN"/>
    <property type="match status" value="1"/>
</dbReference>
<evidence type="ECO:0000256" key="6">
    <source>
        <dbReference type="ARBA" id="ARBA00023136"/>
    </source>
</evidence>
<feature type="transmembrane region" description="Helical" evidence="8">
    <location>
        <begin position="270"/>
        <end position="287"/>
    </location>
</feature>
<reference evidence="9 10" key="1">
    <citation type="submission" date="2019-04" db="EMBL/GenBank/DDBJ databases">
        <title>Microbes associate with the intestines of laboratory mice.</title>
        <authorList>
            <person name="Navarre W."/>
            <person name="Wong E."/>
            <person name="Huang K.C."/>
            <person name="Tropini C."/>
            <person name="Ng K."/>
            <person name="Yu B."/>
        </authorList>
    </citation>
    <scope>NUCLEOTIDE SEQUENCE [LARGE SCALE GENOMIC DNA]</scope>
    <source>
        <strain evidence="9 10">NM83_B4-11</strain>
    </source>
</reference>
<dbReference type="CDD" id="cd01031">
    <property type="entry name" value="EriC"/>
    <property type="match status" value="1"/>
</dbReference>
<evidence type="ECO:0000256" key="2">
    <source>
        <dbReference type="ARBA" id="ARBA00022448"/>
    </source>
</evidence>
<feature type="transmembrane region" description="Helical" evidence="8">
    <location>
        <begin position="387"/>
        <end position="414"/>
    </location>
</feature>
<feature type="transmembrane region" description="Helical" evidence="8">
    <location>
        <begin position="17"/>
        <end position="38"/>
    </location>
</feature>
<dbReference type="Gene3D" id="1.10.3080.10">
    <property type="entry name" value="Clc chloride channel"/>
    <property type="match status" value="1"/>
</dbReference>
<evidence type="ECO:0000256" key="3">
    <source>
        <dbReference type="ARBA" id="ARBA00022692"/>
    </source>
</evidence>
<keyword evidence="7" id="KW-0868">Chloride</keyword>
<evidence type="ECO:0000256" key="4">
    <source>
        <dbReference type="ARBA" id="ARBA00022989"/>
    </source>
</evidence>
<dbReference type="SUPFAM" id="SSF81340">
    <property type="entry name" value="Clc chloride channel"/>
    <property type="match status" value="1"/>
</dbReference>
<keyword evidence="2" id="KW-0813">Transport</keyword>
<dbReference type="RefSeq" id="WP_136451794.1">
    <property type="nucleotide sequence ID" value="NZ_SSTI01000008.1"/>
</dbReference>
<keyword evidence="10" id="KW-1185">Reference proteome</keyword>
<comment type="caution">
    <text evidence="9">The sequence shown here is derived from an EMBL/GenBank/DDBJ whole genome shotgun (WGS) entry which is preliminary data.</text>
</comment>
<dbReference type="PRINTS" id="PR00762">
    <property type="entry name" value="CLCHANNEL"/>
</dbReference>
<dbReference type="NCBIfam" id="NF003640">
    <property type="entry name" value="PRK05277.1"/>
    <property type="match status" value="1"/>
</dbReference>
<evidence type="ECO:0000256" key="7">
    <source>
        <dbReference type="ARBA" id="ARBA00023214"/>
    </source>
</evidence>
<evidence type="ECO:0000313" key="9">
    <source>
        <dbReference type="EMBL" id="THG39375.1"/>
    </source>
</evidence>
<proteinExistence type="predicted"/>
<accession>A0ABY2QGD1</accession>
<gene>
    <name evidence="9" type="primary">clcA</name>
    <name evidence="9" type="ORF">E5988_11860</name>
</gene>
<name>A0ABY2QGD1_9SPHN</name>
<dbReference type="InterPro" id="IPR014743">
    <property type="entry name" value="Cl-channel_core"/>
</dbReference>
<feature type="transmembrane region" description="Helical" evidence="8">
    <location>
        <begin position="59"/>
        <end position="80"/>
    </location>
</feature>
<dbReference type="PANTHER" id="PTHR45711:SF6">
    <property type="entry name" value="CHLORIDE CHANNEL PROTEIN"/>
    <property type="match status" value="1"/>
</dbReference>
<feature type="transmembrane region" description="Helical" evidence="8">
    <location>
        <begin position="363"/>
        <end position="380"/>
    </location>
</feature>
<feature type="transmembrane region" description="Helical" evidence="8">
    <location>
        <begin position="335"/>
        <end position="357"/>
    </location>
</feature>
<dbReference type="EMBL" id="SSTI01000008">
    <property type="protein sequence ID" value="THG39375.1"/>
    <property type="molecule type" value="Genomic_DNA"/>
</dbReference>
<feature type="transmembrane region" description="Helical" evidence="8">
    <location>
        <begin position="307"/>
        <end position="328"/>
    </location>
</feature>
<keyword evidence="4 8" id="KW-1133">Transmembrane helix</keyword>
<evidence type="ECO:0000256" key="5">
    <source>
        <dbReference type="ARBA" id="ARBA00023065"/>
    </source>
</evidence>
<dbReference type="InterPro" id="IPR001807">
    <property type="entry name" value="ClC"/>
</dbReference>
<organism evidence="9 10">
    <name type="scientific">Sphingomonas olei</name>
    <dbReference type="NCBI Taxonomy" id="1886787"/>
    <lineage>
        <taxon>Bacteria</taxon>
        <taxon>Pseudomonadati</taxon>
        <taxon>Pseudomonadota</taxon>
        <taxon>Alphaproteobacteria</taxon>
        <taxon>Sphingomonadales</taxon>
        <taxon>Sphingomonadaceae</taxon>
        <taxon>Sphingomonas</taxon>
    </lineage>
</organism>
<keyword evidence="6 8" id="KW-0472">Membrane</keyword>
<protein>
    <submittedName>
        <fullName evidence="9">H(+)/Cl(-) exchange transporter ClcA</fullName>
    </submittedName>
</protein>
<feature type="transmembrane region" description="Helical" evidence="8">
    <location>
        <begin position="159"/>
        <end position="182"/>
    </location>
</feature>
<dbReference type="Pfam" id="PF00654">
    <property type="entry name" value="Voltage_CLC"/>
    <property type="match status" value="1"/>
</dbReference>
<keyword evidence="5" id="KW-0406">Ion transport</keyword>
<feature type="transmembrane region" description="Helical" evidence="8">
    <location>
        <begin position="194"/>
        <end position="215"/>
    </location>
</feature>
<evidence type="ECO:0000313" key="10">
    <source>
        <dbReference type="Proteomes" id="UP000308038"/>
    </source>
</evidence>
<evidence type="ECO:0000256" key="1">
    <source>
        <dbReference type="ARBA" id="ARBA00004141"/>
    </source>
</evidence>
<evidence type="ECO:0000256" key="8">
    <source>
        <dbReference type="SAM" id="Phobius"/>
    </source>
</evidence>
<sequence length="446" mass="45235">MNDPIPAKSAAEARGALFHYLVLATIVGVVTGTIGSLFHLSLNSLQQWPMLLRSQLGGFLLVTTAALLTMIATVTAVALVRHLAPEAGGSGVQEVEGAMAGLRQVHGARVLPVKFFGGIAAIGGGLVLGREGPTIHIGASIASMLAGRFRLDATRQSGLLASGAAAGLACAFNAPVAGVLFVIEETRRQFPYRFDTYMAVILAALLATVMTQLIGGTGADLSMPAAEMPLSTLPLFVLLGCLLGGIGVLLNAGILRALALAGALARTAPYLYPAAVGLTVGVLLALMPDAVTGGEALIPGWVRANPGTFALLVLSAIRFCTTIASYSVGAPGGIFAPILSLAACIGLAFAGAVHMIVPSGTPVSSAFAIAAMGGLFTASVRSPMVGVVLTLELTGAYAVTLPLVATCLSASLVARGLGGRPIYEQLLDRTLTQAGANQPHRGVKEA</sequence>
<keyword evidence="3 8" id="KW-0812">Transmembrane</keyword>
<dbReference type="Proteomes" id="UP000308038">
    <property type="component" value="Unassembled WGS sequence"/>
</dbReference>
<comment type="subcellular location">
    <subcellularLocation>
        <location evidence="1">Membrane</location>
        <topology evidence="1">Multi-pass membrane protein</topology>
    </subcellularLocation>
</comment>
<feature type="transmembrane region" description="Helical" evidence="8">
    <location>
        <begin position="235"/>
        <end position="258"/>
    </location>
</feature>